<evidence type="ECO:0000259" key="2">
    <source>
        <dbReference type="Pfam" id="PF00905"/>
    </source>
</evidence>
<keyword evidence="1" id="KW-1133">Transmembrane helix</keyword>
<gene>
    <name evidence="3" type="ORF">A2431_03385</name>
</gene>
<evidence type="ECO:0000313" key="3">
    <source>
        <dbReference type="EMBL" id="OHB14548.1"/>
    </source>
</evidence>
<dbReference type="Pfam" id="PF00905">
    <property type="entry name" value="Transpeptidase"/>
    <property type="match status" value="1"/>
</dbReference>
<reference evidence="3 4" key="1">
    <citation type="journal article" date="2016" name="Nat. Commun.">
        <title>Thousands of microbial genomes shed light on interconnected biogeochemical processes in an aquifer system.</title>
        <authorList>
            <person name="Anantharaman K."/>
            <person name="Brown C.T."/>
            <person name="Hug L.A."/>
            <person name="Sharon I."/>
            <person name="Castelle C.J."/>
            <person name="Probst A.J."/>
            <person name="Thomas B.C."/>
            <person name="Singh A."/>
            <person name="Wilkins M.J."/>
            <person name="Karaoz U."/>
            <person name="Brodie E.L."/>
            <person name="Williams K.H."/>
            <person name="Hubbard S.S."/>
            <person name="Banfield J.F."/>
        </authorList>
    </citation>
    <scope>NUCLEOTIDE SEQUENCE [LARGE SCALE GENOMIC DNA]</scope>
</reference>
<dbReference type="Gene3D" id="3.40.710.10">
    <property type="entry name" value="DD-peptidase/beta-lactamase superfamily"/>
    <property type="match status" value="1"/>
</dbReference>
<dbReference type="GO" id="GO:0008658">
    <property type="term" value="F:penicillin binding"/>
    <property type="evidence" value="ECO:0007669"/>
    <property type="project" value="InterPro"/>
</dbReference>
<dbReference type="SUPFAM" id="SSF56601">
    <property type="entry name" value="beta-lactamase/transpeptidase-like"/>
    <property type="match status" value="1"/>
</dbReference>
<feature type="domain" description="Penicillin-binding protein transpeptidase" evidence="2">
    <location>
        <begin position="232"/>
        <end position="548"/>
    </location>
</feature>
<dbReference type="AlphaFoldDB" id="A0A1G2UYU5"/>
<dbReference type="InterPro" id="IPR050515">
    <property type="entry name" value="Beta-lactam/transpept"/>
</dbReference>
<comment type="caution">
    <text evidence="3">The sequence shown here is derived from an EMBL/GenBank/DDBJ whole genome shotgun (WGS) entry which is preliminary data.</text>
</comment>
<evidence type="ECO:0000313" key="4">
    <source>
        <dbReference type="Proteomes" id="UP000177697"/>
    </source>
</evidence>
<dbReference type="EMBL" id="MHWW01000019">
    <property type="protein sequence ID" value="OHB14548.1"/>
    <property type="molecule type" value="Genomic_DNA"/>
</dbReference>
<keyword evidence="1" id="KW-0812">Transmembrane</keyword>
<sequence length="572" mass="64054">MLSFLIRLFRKSGKRSYRDISPDEIFMDSKNLPDFDLYQFEGRLEKPISSKVFTILGSICLLIFLVFIFKFGDLQIVHGSFYKDRSENNKLKQILVLAPRGIIYDRNGEQIVWNQKSEENNVLSLRKYIDVSGFSNLLGFVKYPAKDKSGFYYEEEFLPKDGAELYLNEILSGRNGLELIETSVNGEVISQSVIQTPIKGEDAILSIDARIQGQFYKIMKDLANSVNFQGGAGIIMDVNSGEILAMTSFPEYSSEIMTDGNDAQKIESYYNDPNNPFLNRVIAGLYTPGSIVKPFLAFAALEEEIITPEKIIVSTGKLEIPNPYDPSKPTIFRDWKAHGAVDMRRAIAVSSDVYFYQIGGGFENQKGLGVDRIKKYLELFGFTKKTGFDFEKEATGIIPNPEWKEKTFDGEIWRVGDTYNTAIGQYGMQITPIQAVVATAAMGNGGKLVTPSILFTATSTVVSGIKIDGDAKNFQVAKDGMRMSAKEGTASGLNVSYVNIAGKTGTAELGARKQFVNSWVIGYWPYENPKYAFTVVMERGPVTNLTGATYVMRQLLDWMHIHTPEYFDNDIQ</sequence>
<keyword evidence="1" id="KW-0472">Membrane</keyword>
<dbReference type="GO" id="GO:0071555">
    <property type="term" value="P:cell wall organization"/>
    <property type="evidence" value="ECO:0007669"/>
    <property type="project" value="TreeGrafter"/>
</dbReference>
<dbReference type="InterPro" id="IPR012338">
    <property type="entry name" value="Beta-lactam/transpept-like"/>
</dbReference>
<dbReference type="Gene3D" id="3.90.1310.10">
    <property type="entry name" value="Penicillin-binding protein 2a (Domain 2)"/>
    <property type="match status" value="1"/>
</dbReference>
<dbReference type="GO" id="GO:0005886">
    <property type="term" value="C:plasma membrane"/>
    <property type="evidence" value="ECO:0007669"/>
    <property type="project" value="TreeGrafter"/>
</dbReference>
<dbReference type="Proteomes" id="UP000177697">
    <property type="component" value="Unassembled WGS sequence"/>
</dbReference>
<dbReference type="InterPro" id="IPR036138">
    <property type="entry name" value="PBP_dimer_sf"/>
</dbReference>
<dbReference type="InterPro" id="IPR001460">
    <property type="entry name" value="PCN-bd_Tpept"/>
</dbReference>
<feature type="transmembrane region" description="Helical" evidence="1">
    <location>
        <begin position="52"/>
        <end position="72"/>
    </location>
</feature>
<name>A0A1G2UYU5_9BACT</name>
<evidence type="ECO:0000256" key="1">
    <source>
        <dbReference type="SAM" id="Phobius"/>
    </source>
</evidence>
<organism evidence="3 4">
    <name type="scientific">Candidatus Zambryskibacteria bacterium RIFOXYC1_FULL_39_10</name>
    <dbReference type="NCBI Taxonomy" id="1802779"/>
    <lineage>
        <taxon>Bacteria</taxon>
        <taxon>Candidatus Zambryskiibacteriota</taxon>
    </lineage>
</organism>
<accession>A0A1G2UYU5</accession>
<dbReference type="SUPFAM" id="SSF56519">
    <property type="entry name" value="Penicillin binding protein dimerisation domain"/>
    <property type="match status" value="1"/>
</dbReference>
<protein>
    <recommendedName>
        <fullName evidence="2">Penicillin-binding protein transpeptidase domain-containing protein</fullName>
    </recommendedName>
</protein>
<proteinExistence type="predicted"/>
<dbReference type="PANTHER" id="PTHR30627:SF2">
    <property type="entry name" value="PEPTIDOGLYCAN D,D-TRANSPEPTIDASE MRDA"/>
    <property type="match status" value="1"/>
</dbReference>
<dbReference type="PANTHER" id="PTHR30627">
    <property type="entry name" value="PEPTIDOGLYCAN D,D-TRANSPEPTIDASE"/>
    <property type="match status" value="1"/>
</dbReference>